<name>A0A7Y0Q673_9GAMM</name>
<dbReference type="RefSeq" id="WP_169075047.1">
    <property type="nucleotide sequence ID" value="NZ_JABBXH010000003.1"/>
</dbReference>
<gene>
    <name evidence="2" type="ORF">HII17_09005</name>
</gene>
<feature type="chain" id="PRO_5031028978" evidence="1">
    <location>
        <begin position="19"/>
        <end position="89"/>
    </location>
</feature>
<sequence length="89" mass="9867">MRKVALVLSLLATNSAMSNEVITDELSAPSLELVTTILEFCIEQTSGHDEVNKDSETLQCVNSDLEISTYKTFKTYSELTSFISQEKGE</sequence>
<reference evidence="2 3" key="1">
    <citation type="submission" date="2020-04" db="EMBL/GenBank/DDBJ databases">
        <title>Thalassotalea sp. M1531, isolated from the surface of marine red alga.</title>
        <authorList>
            <person name="Pang L."/>
            <person name="Lu D.-C."/>
        </authorList>
    </citation>
    <scope>NUCLEOTIDE SEQUENCE [LARGE SCALE GENOMIC DNA]</scope>
    <source>
        <strain evidence="2 3">M1531</strain>
    </source>
</reference>
<organism evidence="2 3">
    <name type="scientific">Thalassotalea algicola</name>
    <dbReference type="NCBI Taxonomy" id="2716224"/>
    <lineage>
        <taxon>Bacteria</taxon>
        <taxon>Pseudomonadati</taxon>
        <taxon>Pseudomonadota</taxon>
        <taxon>Gammaproteobacteria</taxon>
        <taxon>Alteromonadales</taxon>
        <taxon>Colwelliaceae</taxon>
        <taxon>Thalassotalea</taxon>
    </lineage>
</organism>
<accession>A0A7Y0Q673</accession>
<keyword evidence="1" id="KW-0732">Signal</keyword>
<comment type="caution">
    <text evidence="2">The sequence shown here is derived from an EMBL/GenBank/DDBJ whole genome shotgun (WGS) entry which is preliminary data.</text>
</comment>
<dbReference type="Proteomes" id="UP000568664">
    <property type="component" value="Unassembled WGS sequence"/>
</dbReference>
<feature type="signal peptide" evidence="1">
    <location>
        <begin position="1"/>
        <end position="18"/>
    </location>
</feature>
<dbReference type="EMBL" id="JABBXH010000003">
    <property type="protein sequence ID" value="NMP31699.1"/>
    <property type="molecule type" value="Genomic_DNA"/>
</dbReference>
<evidence type="ECO:0000313" key="2">
    <source>
        <dbReference type="EMBL" id="NMP31699.1"/>
    </source>
</evidence>
<evidence type="ECO:0000313" key="3">
    <source>
        <dbReference type="Proteomes" id="UP000568664"/>
    </source>
</evidence>
<keyword evidence="3" id="KW-1185">Reference proteome</keyword>
<dbReference type="AlphaFoldDB" id="A0A7Y0Q673"/>
<evidence type="ECO:0000256" key="1">
    <source>
        <dbReference type="SAM" id="SignalP"/>
    </source>
</evidence>
<proteinExistence type="predicted"/>
<protein>
    <submittedName>
        <fullName evidence="2">Uncharacterized protein</fullName>
    </submittedName>
</protein>